<keyword evidence="2" id="KW-0238">DNA-binding</keyword>
<protein>
    <submittedName>
        <fullName evidence="5">Transcriptional regulator</fullName>
    </submittedName>
</protein>
<accession>A0A1B0ZQ23</accession>
<evidence type="ECO:0000256" key="3">
    <source>
        <dbReference type="ARBA" id="ARBA00023163"/>
    </source>
</evidence>
<reference evidence="5 6" key="1">
    <citation type="submission" date="2016-04" db="EMBL/GenBank/DDBJ databases">
        <authorList>
            <person name="Evans L.H."/>
            <person name="Alamgir A."/>
            <person name="Owens N."/>
            <person name="Weber N.D."/>
            <person name="Virtaneva K."/>
            <person name="Barbian K."/>
            <person name="Babar A."/>
            <person name="Rosenke K."/>
        </authorList>
    </citation>
    <scope>NUCLEOTIDE SEQUENCE [LARGE SCALE GENOMIC DNA]</scope>
    <source>
        <strain evidence="5 6">JL2886</strain>
    </source>
</reference>
<dbReference type="PROSITE" id="PS51118">
    <property type="entry name" value="HTH_HXLR"/>
    <property type="match status" value="1"/>
</dbReference>
<dbReference type="GO" id="GO:0003677">
    <property type="term" value="F:DNA binding"/>
    <property type="evidence" value="ECO:0007669"/>
    <property type="project" value="UniProtKB-KW"/>
</dbReference>
<evidence type="ECO:0000259" key="4">
    <source>
        <dbReference type="PROSITE" id="PS51118"/>
    </source>
</evidence>
<dbReference type="Gene3D" id="1.10.10.10">
    <property type="entry name" value="Winged helix-like DNA-binding domain superfamily/Winged helix DNA-binding domain"/>
    <property type="match status" value="1"/>
</dbReference>
<keyword evidence="6" id="KW-1185">Reference proteome</keyword>
<feature type="domain" description="HTH hxlR-type" evidence="4">
    <location>
        <begin position="11"/>
        <end position="108"/>
    </location>
</feature>
<evidence type="ECO:0000313" key="6">
    <source>
        <dbReference type="Proteomes" id="UP000092565"/>
    </source>
</evidence>
<dbReference type="PATRIC" id="fig|60890.4.peg.1308"/>
<dbReference type="InterPro" id="IPR036388">
    <property type="entry name" value="WH-like_DNA-bd_sf"/>
</dbReference>
<keyword evidence="3" id="KW-0804">Transcription</keyword>
<evidence type="ECO:0000256" key="2">
    <source>
        <dbReference type="ARBA" id="ARBA00023125"/>
    </source>
</evidence>
<proteinExistence type="predicted"/>
<dbReference type="Pfam" id="PF01638">
    <property type="entry name" value="HxlR"/>
    <property type="match status" value="1"/>
</dbReference>
<evidence type="ECO:0000313" key="5">
    <source>
        <dbReference type="EMBL" id="ANP36250.1"/>
    </source>
</evidence>
<dbReference type="AlphaFoldDB" id="A0A1B0ZQ23"/>
<dbReference type="OrthoDB" id="9782219at2"/>
<dbReference type="PANTHER" id="PTHR33204">
    <property type="entry name" value="TRANSCRIPTIONAL REGULATOR, MARR FAMILY"/>
    <property type="match status" value="1"/>
</dbReference>
<gene>
    <name evidence="5" type="ORF">JL2886_01332</name>
</gene>
<dbReference type="InterPro" id="IPR036390">
    <property type="entry name" value="WH_DNA-bd_sf"/>
</dbReference>
<dbReference type="EMBL" id="CP015124">
    <property type="protein sequence ID" value="ANP36250.1"/>
    <property type="molecule type" value="Genomic_DNA"/>
</dbReference>
<dbReference type="RefSeq" id="WP_065271254.1">
    <property type="nucleotide sequence ID" value="NZ_CP015124.1"/>
</dbReference>
<dbReference type="SUPFAM" id="SSF46785">
    <property type="entry name" value="Winged helix' DNA-binding domain"/>
    <property type="match status" value="1"/>
</dbReference>
<dbReference type="Proteomes" id="UP000092565">
    <property type="component" value="Chromosome"/>
</dbReference>
<dbReference type="PANTHER" id="PTHR33204:SF36">
    <property type="entry name" value="TRANSCRIPTIONAL REGULATORY PROTEIN"/>
    <property type="match status" value="1"/>
</dbReference>
<sequence length="153" mass="17688">MKWHDMKEAACPVARAMGVVGDRWTLLILRECFLGVRRFDDFQKSLGITRHLLAERLKRLEAMGLLERRPYQERPLRHEYRLTESGKAFAPVMLALQDWARSNLPSEAPSPLSFILRDGGEEIEPVVTDRHTGQELNHRTVLMRYSDEAKSSD</sequence>
<keyword evidence="1" id="KW-0805">Transcription regulation</keyword>
<name>A0A1B0ZQ23_9RHOB</name>
<evidence type="ECO:0000256" key="1">
    <source>
        <dbReference type="ARBA" id="ARBA00023015"/>
    </source>
</evidence>
<dbReference type="InterPro" id="IPR002577">
    <property type="entry name" value="HTH_HxlR"/>
</dbReference>
<organism evidence="5 6">
    <name type="scientific">Phaeobacter gallaeciensis</name>
    <dbReference type="NCBI Taxonomy" id="60890"/>
    <lineage>
        <taxon>Bacteria</taxon>
        <taxon>Pseudomonadati</taxon>
        <taxon>Pseudomonadota</taxon>
        <taxon>Alphaproteobacteria</taxon>
        <taxon>Rhodobacterales</taxon>
        <taxon>Roseobacteraceae</taxon>
        <taxon>Phaeobacter</taxon>
    </lineage>
</organism>